<protein>
    <recommendedName>
        <fullName evidence="1">RNase H type-1 domain-containing protein</fullName>
    </recommendedName>
</protein>
<keyword evidence="3" id="KW-1185">Reference proteome</keyword>
<dbReference type="OrthoDB" id="1436468at2759"/>
<name>A0A9P0ZR14_CUSEU</name>
<organism evidence="2 3">
    <name type="scientific">Cuscuta europaea</name>
    <name type="common">European dodder</name>
    <dbReference type="NCBI Taxonomy" id="41803"/>
    <lineage>
        <taxon>Eukaryota</taxon>
        <taxon>Viridiplantae</taxon>
        <taxon>Streptophyta</taxon>
        <taxon>Embryophyta</taxon>
        <taxon>Tracheophyta</taxon>
        <taxon>Spermatophyta</taxon>
        <taxon>Magnoliopsida</taxon>
        <taxon>eudicotyledons</taxon>
        <taxon>Gunneridae</taxon>
        <taxon>Pentapetalae</taxon>
        <taxon>asterids</taxon>
        <taxon>lamiids</taxon>
        <taxon>Solanales</taxon>
        <taxon>Convolvulaceae</taxon>
        <taxon>Cuscuteae</taxon>
        <taxon>Cuscuta</taxon>
        <taxon>Cuscuta subgen. Cuscuta</taxon>
    </lineage>
</organism>
<gene>
    <name evidence="2" type="ORF">CEURO_LOCUS19407</name>
</gene>
<dbReference type="InterPro" id="IPR002156">
    <property type="entry name" value="RNaseH_domain"/>
</dbReference>
<dbReference type="InterPro" id="IPR012337">
    <property type="entry name" value="RNaseH-like_sf"/>
</dbReference>
<reference evidence="2" key="1">
    <citation type="submission" date="2022-07" db="EMBL/GenBank/DDBJ databases">
        <authorList>
            <person name="Macas J."/>
            <person name="Novak P."/>
            <person name="Neumann P."/>
        </authorList>
    </citation>
    <scope>NUCLEOTIDE SEQUENCE</scope>
</reference>
<dbReference type="InterPro" id="IPR044730">
    <property type="entry name" value="RNase_H-like_dom_plant"/>
</dbReference>
<dbReference type="GO" id="GO:0003676">
    <property type="term" value="F:nucleic acid binding"/>
    <property type="evidence" value="ECO:0007669"/>
    <property type="project" value="InterPro"/>
</dbReference>
<dbReference type="SUPFAM" id="SSF53098">
    <property type="entry name" value="Ribonuclease H-like"/>
    <property type="match status" value="1"/>
</dbReference>
<dbReference type="Proteomes" id="UP001152484">
    <property type="component" value="Unassembled WGS sequence"/>
</dbReference>
<dbReference type="AlphaFoldDB" id="A0A9P0ZR14"/>
<dbReference type="InterPro" id="IPR053151">
    <property type="entry name" value="RNase_H-like"/>
</dbReference>
<evidence type="ECO:0000259" key="1">
    <source>
        <dbReference type="Pfam" id="PF13456"/>
    </source>
</evidence>
<feature type="domain" description="RNase H type-1" evidence="1">
    <location>
        <begin position="86"/>
        <end position="194"/>
    </location>
</feature>
<dbReference type="Gene3D" id="3.30.420.10">
    <property type="entry name" value="Ribonuclease H-like superfamily/Ribonuclease H"/>
    <property type="match status" value="1"/>
</dbReference>
<dbReference type="InterPro" id="IPR036397">
    <property type="entry name" value="RNaseH_sf"/>
</dbReference>
<dbReference type="CDD" id="cd06222">
    <property type="entry name" value="RNase_H_like"/>
    <property type="match status" value="1"/>
</dbReference>
<dbReference type="PANTHER" id="PTHR47723">
    <property type="entry name" value="OS05G0353850 PROTEIN"/>
    <property type="match status" value="1"/>
</dbReference>
<feature type="non-terminal residue" evidence="2">
    <location>
        <position position="213"/>
    </location>
</feature>
<accession>A0A9P0ZR14</accession>
<dbReference type="GO" id="GO:0004523">
    <property type="term" value="F:RNA-DNA hybrid ribonuclease activity"/>
    <property type="evidence" value="ECO:0007669"/>
    <property type="project" value="InterPro"/>
</dbReference>
<evidence type="ECO:0000313" key="2">
    <source>
        <dbReference type="EMBL" id="CAH9111837.1"/>
    </source>
</evidence>
<sequence length="213" mass="24056">MEGVHQSYLGFWGGISNPNYIILQVKMYTQSWVASLPTHKIRITGDILFQEGLIPKHFRLQGYKPHIIKWQLPVKKWKINVDVGYLAGKARGGTVPRDRRGGFVMAICFPMCATSSLEAELKAILSATRWAMEEGFVDFQVESDSTLAMEYIAGKKSKWASDIQEVTDLAFRKGVDFGQMKRECNWVAHHMAQFQTDGLKVFSGLDQLPTPAK</sequence>
<dbReference type="EMBL" id="CAMAPE010000057">
    <property type="protein sequence ID" value="CAH9111837.1"/>
    <property type="molecule type" value="Genomic_DNA"/>
</dbReference>
<dbReference type="PANTHER" id="PTHR47723:SF19">
    <property type="entry name" value="POLYNUCLEOTIDYL TRANSFERASE, RIBONUCLEASE H-LIKE SUPERFAMILY PROTEIN"/>
    <property type="match status" value="1"/>
</dbReference>
<evidence type="ECO:0000313" key="3">
    <source>
        <dbReference type="Proteomes" id="UP001152484"/>
    </source>
</evidence>
<proteinExistence type="predicted"/>
<comment type="caution">
    <text evidence="2">The sequence shown here is derived from an EMBL/GenBank/DDBJ whole genome shotgun (WGS) entry which is preliminary data.</text>
</comment>
<dbReference type="Pfam" id="PF13456">
    <property type="entry name" value="RVT_3"/>
    <property type="match status" value="1"/>
</dbReference>